<protein>
    <submittedName>
        <fullName evidence="1">Uncharacterized protein</fullName>
    </submittedName>
</protein>
<dbReference type="AlphaFoldDB" id="A0A7J7T1Q9"/>
<dbReference type="Proteomes" id="UP000558488">
    <property type="component" value="Unassembled WGS sequence"/>
</dbReference>
<evidence type="ECO:0000313" key="1">
    <source>
        <dbReference type="EMBL" id="KAF6294606.1"/>
    </source>
</evidence>
<sequence>MGAGSGTWTQYPLLPITSPICPSRKEAGVCPRVGGLTLTSDLGLECQPMRFQNRSPFPRARSAQSCSLRLRQGLKRPPPCSGMLGGDAARNKGCDLHVVWRPGLRTSPYQKYWRWAAPIGKGHRLALPLLGHDPSSQVKGSALILILLLASAGQGSR</sequence>
<keyword evidence="2" id="KW-1185">Reference proteome</keyword>
<name>A0A7J7T1Q9_PIPKU</name>
<organism evidence="1 2">
    <name type="scientific">Pipistrellus kuhlii</name>
    <name type="common">Kuhl's pipistrelle</name>
    <dbReference type="NCBI Taxonomy" id="59472"/>
    <lineage>
        <taxon>Eukaryota</taxon>
        <taxon>Metazoa</taxon>
        <taxon>Chordata</taxon>
        <taxon>Craniata</taxon>
        <taxon>Vertebrata</taxon>
        <taxon>Euteleostomi</taxon>
        <taxon>Mammalia</taxon>
        <taxon>Eutheria</taxon>
        <taxon>Laurasiatheria</taxon>
        <taxon>Chiroptera</taxon>
        <taxon>Yangochiroptera</taxon>
        <taxon>Vespertilionidae</taxon>
        <taxon>Pipistrellus</taxon>
    </lineage>
</organism>
<evidence type="ECO:0000313" key="2">
    <source>
        <dbReference type="Proteomes" id="UP000558488"/>
    </source>
</evidence>
<comment type="caution">
    <text evidence="1">The sequence shown here is derived from an EMBL/GenBank/DDBJ whole genome shotgun (WGS) entry which is preliminary data.</text>
</comment>
<proteinExistence type="predicted"/>
<reference evidence="1 2" key="1">
    <citation type="journal article" date="2020" name="Nature">
        <title>Six reference-quality genomes reveal evolution of bat adaptations.</title>
        <authorList>
            <person name="Jebb D."/>
            <person name="Huang Z."/>
            <person name="Pippel M."/>
            <person name="Hughes G.M."/>
            <person name="Lavrichenko K."/>
            <person name="Devanna P."/>
            <person name="Winkler S."/>
            <person name="Jermiin L.S."/>
            <person name="Skirmuntt E.C."/>
            <person name="Katzourakis A."/>
            <person name="Burkitt-Gray L."/>
            <person name="Ray D.A."/>
            <person name="Sullivan K.A.M."/>
            <person name="Roscito J.G."/>
            <person name="Kirilenko B.M."/>
            <person name="Davalos L.M."/>
            <person name="Corthals A.P."/>
            <person name="Power M.L."/>
            <person name="Jones G."/>
            <person name="Ransome R.D."/>
            <person name="Dechmann D.K.N."/>
            <person name="Locatelli A.G."/>
            <person name="Puechmaille S.J."/>
            <person name="Fedrigo O."/>
            <person name="Jarvis E.D."/>
            <person name="Hiller M."/>
            <person name="Vernes S.C."/>
            <person name="Myers E.W."/>
            <person name="Teeling E.C."/>
        </authorList>
    </citation>
    <scope>NUCLEOTIDE SEQUENCE [LARGE SCALE GENOMIC DNA]</scope>
    <source>
        <strain evidence="1">MPipKuh1</strain>
        <tissue evidence="1">Flight muscle</tissue>
    </source>
</reference>
<accession>A0A7J7T1Q9</accession>
<dbReference type="EMBL" id="JACAGB010000032">
    <property type="protein sequence ID" value="KAF6294606.1"/>
    <property type="molecule type" value="Genomic_DNA"/>
</dbReference>
<gene>
    <name evidence="1" type="ORF">mPipKuh1_009709</name>
</gene>